<dbReference type="Gene3D" id="2.60.40.3940">
    <property type="match status" value="1"/>
</dbReference>
<protein>
    <recommendedName>
        <fullName evidence="1">Putative tail fiber protein gp53-like C-terminal domain-containing protein</fullName>
    </recommendedName>
</protein>
<name>A0ABT5LPX0_9GAMM</name>
<keyword evidence="3" id="KW-1185">Reference proteome</keyword>
<feature type="non-terminal residue" evidence="2">
    <location>
        <position position="1"/>
    </location>
</feature>
<evidence type="ECO:0000259" key="1">
    <source>
        <dbReference type="Pfam" id="PF21882"/>
    </source>
</evidence>
<sequence>FIGEQRADLVLSSLGTAKSRLSLNLWGSSSRVSVLECRDDEGGMWYVQRLTNGAVQLAVEGEILPSNYGNFDARYGSKNTANSVRNGWWKCGDTGLMFQWGYTETELGESSETVTFPAEFPRQCFGGVASPTYDKNHVGVSSAYFFNLNDGKRAIITADQSANSEGVKAFIFWWAMGI</sequence>
<gene>
    <name evidence="2" type="ORF">PSI23_21650</name>
</gene>
<proteinExistence type="predicted"/>
<reference evidence="2 3" key="1">
    <citation type="submission" date="2023-02" db="EMBL/GenBank/DDBJ databases">
        <title>Entomopathogenic bacteria.</title>
        <authorList>
            <person name="Machado R.A."/>
        </authorList>
    </citation>
    <scope>NUCLEOTIDE SEQUENCE [LARGE SCALE GENOMIC DNA]</scope>
    <source>
        <strain evidence="2 3">XENO-10</strain>
    </source>
</reference>
<dbReference type="EMBL" id="JAQRFI010000187">
    <property type="protein sequence ID" value="MDC9591810.1"/>
    <property type="molecule type" value="Genomic_DNA"/>
</dbReference>
<dbReference type="InterPro" id="IPR054075">
    <property type="entry name" value="Gp53-like_C"/>
</dbReference>
<accession>A0ABT5LPX0</accession>
<comment type="caution">
    <text evidence="2">The sequence shown here is derived from an EMBL/GenBank/DDBJ whole genome shotgun (WGS) entry which is preliminary data.</text>
</comment>
<dbReference type="Pfam" id="PF21882">
    <property type="entry name" value="Gp53-like_C"/>
    <property type="match status" value="1"/>
</dbReference>
<dbReference type="Proteomes" id="UP001217178">
    <property type="component" value="Unassembled WGS sequence"/>
</dbReference>
<organism evidence="2 3">
    <name type="scientific">Xenorhabdus yunnanensis</name>
    <dbReference type="NCBI Taxonomy" id="3025878"/>
    <lineage>
        <taxon>Bacteria</taxon>
        <taxon>Pseudomonadati</taxon>
        <taxon>Pseudomonadota</taxon>
        <taxon>Gammaproteobacteria</taxon>
        <taxon>Enterobacterales</taxon>
        <taxon>Morganellaceae</taxon>
        <taxon>Xenorhabdus</taxon>
    </lineage>
</organism>
<evidence type="ECO:0000313" key="3">
    <source>
        <dbReference type="Proteomes" id="UP001217178"/>
    </source>
</evidence>
<feature type="domain" description="Putative tail fiber protein gp53-like C-terminal" evidence="1">
    <location>
        <begin position="90"/>
        <end position="177"/>
    </location>
</feature>
<evidence type="ECO:0000313" key="2">
    <source>
        <dbReference type="EMBL" id="MDC9591810.1"/>
    </source>
</evidence>